<accession>A0A0J6RV18</accession>
<name>A0A0J6RV18_9HYPH</name>
<dbReference type="AlphaFoldDB" id="A0A0J6RV18"/>
<dbReference type="EMBL" id="LABY01000552">
    <property type="protein sequence ID" value="KMO25067.1"/>
    <property type="molecule type" value="Genomic_DNA"/>
</dbReference>
<protein>
    <submittedName>
        <fullName evidence="1">Uncharacterized protein</fullName>
    </submittedName>
</protein>
<evidence type="ECO:0000313" key="2">
    <source>
        <dbReference type="Proteomes" id="UP000035955"/>
    </source>
</evidence>
<comment type="caution">
    <text evidence="1">The sequence shown here is derived from an EMBL/GenBank/DDBJ whole genome shotgun (WGS) entry which is preliminary data.</text>
</comment>
<dbReference type="Proteomes" id="UP000035955">
    <property type="component" value="Unassembled WGS sequence"/>
</dbReference>
<evidence type="ECO:0000313" key="1">
    <source>
        <dbReference type="EMBL" id="KMO25067.1"/>
    </source>
</evidence>
<proteinExistence type="predicted"/>
<keyword evidence="2" id="KW-1185">Reference proteome</keyword>
<sequence length="195" mass="19700">ARPAKPVAKPAGRGRMIALGTLGCVAVAGLSYAAYSAMGSLAGPQVVRPNLYQMQKAQGAQAKAADWPDLRDGVPALASAAGSSAPVRDPGIQLVERRALVEEPAKAETVTKVQNPASVEAVAKVEAISKVEAPARVEAPAKVEAPVTLAAATPAPPVVKAEAPRSKALPPIEPVSLALPPNALSPIVPNRVAAA</sequence>
<feature type="non-terminal residue" evidence="1">
    <location>
        <position position="195"/>
    </location>
</feature>
<gene>
    <name evidence="1" type="ORF">VQ02_34510</name>
</gene>
<organism evidence="1 2">
    <name type="scientific">Methylobacterium variabile</name>
    <dbReference type="NCBI Taxonomy" id="298794"/>
    <lineage>
        <taxon>Bacteria</taxon>
        <taxon>Pseudomonadati</taxon>
        <taxon>Pseudomonadota</taxon>
        <taxon>Alphaproteobacteria</taxon>
        <taxon>Hyphomicrobiales</taxon>
        <taxon>Methylobacteriaceae</taxon>
        <taxon>Methylobacterium</taxon>
    </lineage>
</organism>
<reference evidence="1 2" key="1">
    <citation type="submission" date="2015-03" db="EMBL/GenBank/DDBJ databases">
        <title>Genome sequencing of Methylobacterium variabile DSM 16961.</title>
        <authorList>
            <person name="Chaudhry V."/>
            <person name="Patil P.B."/>
        </authorList>
    </citation>
    <scope>NUCLEOTIDE SEQUENCE [LARGE SCALE GENOMIC DNA]</scope>
    <source>
        <strain evidence="1 2">DSM 16961</strain>
    </source>
</reference>
<feature type="non-terminal residue" evidence="1">
    <location>
        <position position="1"/>
    </location>
</feature>